<dbReference type="KEGG" id="pgr:PGTG_05530"/>
<accession>E3K4P3</accession>
<gene>
    <name evidence="1" type="ORF">PGTG_05530</name>
</gene>
<dbReference type="VEuPathDB" id="FungiDB:PGTG_05530"/>
<dbReference type="RefSeq" id="XP_003323628.1">
    <property type="nucleotide sequence ID" value="XM_003323580.1"/>
</dbReference>
<name>E3K4P3_PUCGT</name>
<sequence length="358" mass="41425">MVKNLKNGKAPSNVQTLNKALSSIIPPSNSHFSRCIASFCRLVLNIKKLEEQHWQNSPSAEQLQHANNLPLTITSHPIQSRIKLSPVKPHVLHGISLDCRELFLADLKAANFPHPTFAWHEPWDSHWNQLFSAFLLKHWNHCYKYGAFANFPFNSKHNNSVNSMAVLKRWFVGKSNDIQKNKYSPVSVMKKAIQVKKSKWRKQLSHNRTEMLTLLDLPDEQTDIFSEPTCCSDTEQTDDGNFHRVQCPWRSTLFTELAYHLDKFSEKNKAEKLGKKYYTHTTSIWLLRQTSELREKIINVPSGLPRNCYHPNFLASLNETDINVLRIKDEIDLQAIIKEVSTQRYAQPDTIKEVSLLR</sequence>
<dbReference type="OrthoDB" id="2498244at2759"/>
<dbReference type="InParanoid" id="E3K4P3"/>
<keyword evidence="2" id="KW-1185">Reference proteome</keyword>
<dbReference type="EMBL" id="DS178272">
    <property type="protein sequence ID" value="EFP79209.1"/>
    <property type="molecule type" value="Genomic_DNA"/>
</dbReference>
<reference key="1">
    <citation type="submission" date="2007-01" db="EMBL/GenBank/DDBJ databases">
        <title>The Genome Sequence of Puccinia graminis f. sp. tritici Strain CRL 75-36-700-3.</title>
        <authorList>
            <consortium name="The Broad Institute Genome Sequencing Platform"/>
            <person name="Birren B."/>
            <person name="Lander E."/>
            <person name="Galagan J."/>
            <person name="Nusbaum C."/>
            <person name="Devon K."/>
            <person name="Cuomo C."/>
            <person name="Jaffe D."/>
            <person name="Butler J."/>
            <person name="Alvarez P."/>
            <person name="Gnerre S."/>
            <person name="Grabherr M."/>
            <person name="Mauceli E."/>
            <person name="Brockman W."/>
            <person name="Young S."/>
            <person name="LaButti K."/>
            <person name="Sykes S."/>
            <person name="DeCaprio D."/>
            <person name="Crawford M."/>
            <person name="Koehrsen M."/>
            <person name="Engels R."/>
            <person name="Montgomery P."/>
            <person name="Pearson M."/>
            <person name="Howarth C."/>
            <person name="Larson L."/>
            <person name="White J."/>
            <person name="Zeng Q."/>
            <person name="Kodira C."/>
            <person name="Yandava C."/>
            <person name="Alvarado L."/>
            <person name="O'Leary S."/>
            <person name="Szabo L."/>
            <person name="Dean R."/>
            <person name="Schein J."/>
        </authorList>
    </citation>
    <scope>NUCLEOTIDE SEQUENCE</scope>
    <source>
        <strain>CRL 75-36-700-3</strain>
    </source>
</reference>
<evidence type="ECO:0000313" key="2">
    <source>
        <dbReference type="Proteomes" id="UP000008783"/>
    </source>
</evidence>
<dbReference type="eggNOG" id="ENOG502SEBF">
    <property type="taxonomic scope" value="Eukaryota"/>
</dbReference>
<dbReference type="HOGENOM" id="CLU_058865_0_0_1"/>
<evidence type="ECO:0000313" key="1">
    <source>
        <dbReference type="EMBL" id="EFP79209.1"/>
    </source>
</evidence>
<dbReference type="AlphaFoldDB" id="E3K4P3"/>
<protein>
    <submittedName>
        <fullName evidence="1">Uncharacterized protein</fullName>
    </submittedName>
</protein>
<dbReference type="GeneID" id="10531033"/>
<dbReference type="Proteomes" id="UP000008783">
    <property type="component" value="Unassembled WGS sequence"/>
</dbReference>
<reference evidence="2" key="2">
    <citation type="journal article" date="2011" name="Proc. Natl. Acad. Sci. U.S.A.">
        <title>Obligate biotrophy features unraveled by the genomic analysis of rust fungi.</title>
        <authorList>
            <person name="Duplessis S."/>
            <person name="Cuomo C.A."/>
            <person name="Lin Y.-C."/>
            <person name="Aerts A."/>
            <person name="Tisserant E."/>
            <person name="Veneault-Fourrey C."/>
            <person name="Joly D.L."/>
            <person name="Hacquard S."/>
            <person name="Amselem J."/>
            <person name="Cantarel B.L."/>
            <person name="Chiu R."/>
            <person name="Coutinho P.M."/>
            <person name="Feau N."/>
            <person name="Field M."/>
            <person name="Frey P."/>
            <person name="Gelhaye E."/>
            <person name="Goldberg J."/>
            <person name="Grabherr M.G."/>
            <person name="Kodira C.D."/>
            <person name="Kohler A."/>
            <person name="Kuees U."/>
            <person name="Lindquist E.A."/>
            <person name="Lucas S.M."/>
            <person name="Mago R."/>
            <person name="Mauceli E."/>
            <person name="Morin E."/>
            <person name="Murat C."/>
            <person name="Pangilinan J.L."/>
            <person name="Park R."/>
            <person name="Pearson M."/>
            <person name="Quesneville H."/>
            <person name="Rouhier N."/>
            <person name="Sakthikumar S."/>
            <person name="Salamov A.A."/>
            <person name="Schmutz J."/>
            <person name="Selles B."/>
            <person name="Shapiro H."/>
            <person name="Tanguay P."/>
            <person name="Tuskan G.A."/>
            <person name="Henrissat B."/>
            <person name="Van de Peer Y."/>
            <person name="Rouze P."/>
            <person name="Ellis J.G."/>
            <person name="Dodds P.N."/>
            <person name="Schein J.E."/>
            <person name="Zhong S."/>
            <person name="Hamelin R.C."/>
            <person name="Grigoriev I.V."/>
            <person name="Szabo L.J."/>
            <person name="Martin F."/>
        </authorList>
    </citation>
    <scope>NUCLEOTIDE SEQUENCE [LARGE SCALE GENOMIC DNA]</scope>
    <source>
        <strain evidence="2">CRL 75-36-700-3 / race SCCL</strain>
    </source>
</reference>
<proteinExistence type="predicted"/>
<organism evidence="1 2">
    <name type="scientific">Puccinia graminis f. sp. tritici (strain CRL 75-36-700-3 / race SCCL)</name>
    <name type="common">Black stem rust fungus</name>
    <dbReference type="NCBI Taxonomy" id="418459"/>
    <lineage>
        <taxon>Eukaryota</taxon>
        <taxon>Fungi</taxon>
        <taxon>Dikarya</taxon>
        <taxon>Basidiomycota</taxon>
        <taxon>Pucciniomycotina</taxon>
        <taxon>Pucciniomycetes</taxon>
        <taxon>Pucciniales</taxon>
        <taxon>Pucciniaceae</taxon>
        <taxon>Puccinia</taxon>
    </lineage>
</organism>